<name>A0ABC9TR46_CLOSY</name>
<dbReference type="Pfam" id="PF06738">
    <property type="entry name" value="ThrE"/>
    <property type="match status" value="1"/>
</dbReference>
<evidence type="ECO:0000256" key="5">
    <source>
        <dbReference type="ARBA" id="ARBA00023136"/>
    </source>
</evidence>
<comment type="subcellular location">
    <subcellularLocation>
        <location evidence="1">Cell membrane</location>
        <topology evidence="1">Multi-pass membrane protein</topology>
    </subcellularLocation>
</comment>
<evidence type="ECO:0000256" key="6">
    <source>
        <dbReference type="ARBA" id="ARBA00034125"/>
    </source>
</evidence>
<gene>
    <name evidence="9" type="ORF">CLOSYM_04701</name>
</gene>
<dbReference type="PANTHER" id="PTHR34390:SF2">
    <property type="entry name" value="SUCCINATE TRANSPORTER SUBUNIT YJJP-RELATED"/>
    <property type="match status" value="1"/>
</dbReference>
<evidence type="ECO:0000256" key="3">
    <source>
        <dbReference type="ARBA" id="ARBA00022692"/>
    </source>
</evidence>
<comment type="caution">
    <text evidence="9">The sequence shown here is derived from an EMBL/GenBank/DDBJ whole genome shotgun (WGS) entry which is preliminary data.</text>
</comment>
<feature type="transmembrane region" description="Helical" evidence="7">
    <location>
        <begin position="152"/>
        <end position="170"/>
    </location>
</feature>
<feature type="transmembrane region" description="Helical" evidence="7">
    <location>
        <begin position="177"/>
        <end position="196"/>
    </location>
</feature>
<keyword evidence="5 7" id="KW-0472">Membrane</keyword>
<proteinExistence type="inferred from homology"/>
<feature type="transmembrane region" description="Helical" evidence="7">
    <location>
        <begin position="129"/>
        <end position="146"/>
    </location>
</feature>
<evidence type="ECO:0000256" key="7">
    <source>
        <dbReference type="SAM" id="Phobius"/>
    </source>
</evidence>
<evidence type="ECO:0000313" key="9">
    <source>
        <dbReference type="EMBL" id="ERI73707.1"/>
    </source>
</evidence>
<protein>
    <recommendedName>
        <fullName evidence="8">Threonine/serine exporter-like N-terminal domain-containing protein</fullName>
    </recommendedName>
</protein>
<feature type="transmembrane region" description="Helical" evidence="7">
    <location>
        <begin position="202"/>
        <end position="221"/>
    </location>
</feature>
<accession>A0ABC9TR46</accession>
<dbReference type="EMBL" id="AWSU01000373">
    <property type="protein sequence ID" value="ERI73707.1"/>
    <property type="molecule type" value="Genomic_DNA"/>
</dbReference>
<dbReference type="Proteomes" id="UP000016491">
    <property type="component" value="Unassembled WGS sequence"/>
</dbReference>
<comment type="similarity">
    <text evidence="6">Belongs to the ThrE exporter (TC 2.A.79) family.</text>
</comment>
<keyword evidence="4 7" id="KW-1133">Transmembrane helix</keyword>
<sequence>MRGRKEKKKVEENREKEVMEAAIQAGHLLLENGAEISRVEETMERIFRYYGVESGSTFVLSNGIFATAGSSKESFFAKVEHIPVSGTHLNRVAAVNQLSREIEEGRYSPAEAAERLNAIRQMPGKTKTMQILASGCGSAAFCYLFGGSAGDSAAAFAAGVALYAYILYVSGPHFSKIIGNISGGSLVTIICSLMYLSGAGEHLNYMVIGSIMPLVPGVPFTNAIRDIADGDYISGSVRMLDALLIFFCIAIGVGVGFSVIRWGTGGLVGWME</sequence>
<dbReference type="InterPro" id="IPR050539">
    <property type="entry name" value="ThrE_Dicarb/AminoAcid_Exp"/>
</dbReference>
<feature type="transmembrane region" description="Helical" evidence="7">
    <location>
        <begin position="242"/>
        <end position="262"/>
    </location>
</feature>
<dbReference type="InterPro" id="IPR010619">
    <property type="entry name" value="ThrE-like_N"/>
</dbReference>
<dbReference type="GO" id="GO:0005886">
    <property type="term" value="C:plasma membrane"/>
    <property type="evidence" value="ECO:0007669"/>
    <property type="project" value="UniProtKB-SubCell"/>
</dbReference>
<reference evidence="9 10" key="1">
    <citation type="submission" date="2013-07" db="EMBL/GenBank/DDBJ databases">
        <authorList>
            <person name="Weinstock G."/>
            <person name="Sodergren E."/>
            <person name="Wylie T."/>
            <person name="Fulton L."/>
            <person name="Fulton R."/>
            <person name="Fronick C."/>
            <person name="O'Laughlin M."/>
            <person name="Godfrey J."/>
            <person name="Miner T."/>
            <person name="Herter B."/>
            <person name="Appelbaum E."/>
            <person name="Cordes M."/>
            <person name="Lek S."/>
            <person name="Wollam A."/>
            <person name="Pepin K.H."/>
            <person name="Palsikar V.B."/>
            <person name="Mitreva M."/>
            <person name="Wilson R.K."/>
        </authorList>
    </citation>
    <scope>NUCLEOTIDE SEQUENCE [LARGE SCALE GENOMIC DNA]</scope>
    <source>
        <strain evidence="9 10">ATCC 14940</strain>
    </source>
</reference>
<evidence type="ECO:0000313" key="10">
    <source>
        <dbReference type="Proteomes" id="UP000016491"/>
    </source>
</evidence>
<organism evidence="9 10">
    <name type="scientific">[Clostridium] symbiosum ATCC 14940</name>
    <dbReference type="NCBI Taxonomy" id="411472"/>
    <lineage>
        <taxon>Bacteria</taxon>
        <taxon>Bacillati</taxon>
        <taxon>Bacillota</taxon>
        <taxon>Clostridia</taxon>
        <taxon>Lachnospirales</taxon>
        <taxon>Lachnospiraceae</taxon>
        <taxon>Otoolea</taxon>
    </lineage>
</organism>
<evidence type="ECO:0000256" key="1">
    <source>
        <dbReference type="ARBA" id="ARBA00004651"/>
    </source>
</evidence>
<dbReference type="AlphaFoldDB" id="A0ABC9TR46"/>
<evidence type="ECO:0000259" key="8">
    <source>
        <dbReference type="Pfam" id="PF06738"/>
    </source>
</evidence>
<evidence type="ECO:0000256" key="2">
    <source>
        <dbReference type="ARBA" id="ARBA00022475"/>
    </source>
</evidence>
<dbReference type="PANTHER" id="PTHR34390">
    <property type="entry name" value="UPF0442 PROTEIN YJJB-RELATED"/>
    <property type="match status" value="1"/>
</dbReference>
<keyword evidence="3 7" id="KW-0812">Transmembrane</keyword>
<evidence type="ECO:0000256" key="4">
    <source>
        <dbReference type="ARBA" id="ARBA00022989"/>
    </source>
</evidence>
<feature type="domain" description="Threonine/serine exporter-like N-terminal" evidence="8">
    <location>
        <begin position="21"/>
        <end position="259"/>
    </location>
</feature>
<keyword evidence="2" id="KW-1003">Cell membrane</keyword>